<comment type="caution">
    <text evidence="1">The sequence shown here is derived from an EMBL/GenBank/DDBJ whole genome shotgun (WGS) entry which is preliminary data.</text>
</comment>
<sequence length="793" mass="88713">MAHDIWLATRVTQVRSFSRVYPSGCVAAVQVDLEDWSGECTQQPRFSRLRKLASLLRAPDKGPPRSEGRKTPEDVAPKKFLVCEFAGKQLPSGFPRSLCTHLMYLGADYDPSTATIIKGPAMEDFLRASRHSGGPRLVAAFEPGVLSTLDTRKSTLVNMFLKKLASWMTRRQLGGLALLSSLVTDMTNLQRLTQRVRRLFDQHHRGRWQLLLGVYLQDGAFKDVLHNLSRMSNMMIFIDHPLRKTSVCRVTHPTLQITTTYHLELMRDITAGSGRAVPCLSFNMAVEEYKMISAESSFGSSCTSSKWLNYDRTCPRVGLRMKRDVDWMTAYARKGSEMLVFEDETSINHKMGAFLRVNPGGCVAAFNVLFEDLAGRCASRKRYSRLQLMSNKLRSRSGEVRKRKFNMTTEQSLVCVTLSEVANPQLIGRLCSHVVYWGVAYNPQKGTLEPEEQTQLPIVMIQKRDFLSIRFGVSSYWNGLDQGFLTIDISRTPCGSAETVEGPVRGQSWRTFMSIEKAKLLIGLEPKSTNSIDVQNTLAVEQMLQHMLDWTARKHIAGIALFSTALSDVDKLLHLTTTCPDLGINYTKLVTGLSFRTNNTAMRIFESQDSTQTLVSRFLGIHWTGCVSLFGADKDDLGGRCLGQGPAPRIRLVSRLLSGSPGGFPATLEGFLQLYTCGKVVKALYCIASYDSCEPIFSSSAERDAGRTHGKTHGHFSRREVVKALCCIASYDSCEAIFSSAKQDAGRTHGKTHGHFNRRRFVSLSPRCPNSWPPKLRPTVKLDSDLQQNRRLS</sequence>
<reference evidence="1 2" key="1">
    <citation type="journal article" date="2020" name="Cell">
        <title>Large-Scale Comparative Analyses of Tick Genomes Elucidate Their Genetic Diversity and Vector Capacities.</title>
        <authorList>
            <consortium name="Tick Genome and Microbiome Consortium (TIGMIC)"/>
            <person name="Jia N."/>
            <person name="Wang J."/>
            <person name="Shi W."/>
            <person name="Du L."/>
            <person name="Sun Y."/>
            <person name="Zhan W."/>
            <person name="Jiang J.F."/>
            <person name="Wang Q."/>
            <person name="Zhang B."/>
            <person name="Ji P."/>
            <person name="Bell-Sakyi L."/>
            <person name="Cui X.M."/>
            <person name="Yuan T.T."/>
            <person name="Jiang B.G."/>
            <person name="Yang W.F."/>
            <person name="Lam T.T."/>
            <person name="Chang Q.C."/>
            <person name="Ding S.J."/>
            <person name="Wang X.J."/>
            <person name="Zhu J.G."/>
            <person name="Ruan X.D."/>
            <person name="Zhao L."/>
            <person name="Wei J.T."/>
            <person name="Ye R.Z."/>
            <person name="Que T.C."/>
            <person name="Du C.H."/>
            <person name="Zhou Y.H."/>
            <person name="Cheng J.X."/>
            <person name="Dai P.F."/>
            <person name="Guo W.B."/>
            <person name="Han X.H."/>
            <person name="Huang E.J."/>
            <person name="Li L.F."/>
            <person name="Wei W."/>
            <person name="Gao Y.C."/>
            <person name="Liu J.Z."/>
            <person name="Shao H.Z."/>
            <person name="Wang X."/>
            <person name="Wang C.C."/>
            <person name="Yang T.C."/>
            <person name="Huo Q.B."/>
            <person name="Li W."/>
            <person name="Chen H.Y."/>
            <person name="Chen S.E."/>
            <person name="Zhou L.G."/>
            <person name="Ni X.B."/>
            <person name="Tian J.H."/>
            <person name="Sheng Y."/>
            <person name="Liu T."/>
            <person name="Pan Y.S."/>
            <person name="Xia L.Y."/>
            <person name="Li J."/>
            <person name="Zhao F."/>
            <person name="Cao W.C."/>
        </authorList>
    </citation>
    <scope>NUCLEOTIDE SEQUENCE [LARGE SCALE GENOMIC DNA]</scope>
    <source>
        <strain evidence="1">Iper-2018</strain>
    </source>
</reference>
<protein>
    <submittedName>
        <fullName evidence="1">Uncharacterized protein</fullName>
    </submittedName>
</protein>
<keyword evidence="2" id="KW-1185">Reference proteome</keyword>
<dbReference type="EMBL" id="JABSTQ010009639">
    <property type="protein sequence ID" value="KAG0427330.1"/>
    <property type="molecule type" value="Genomic_DNA"/>
</dbReference>
<name>A0AC60Q172_IXOPE</name>
<accession>A0AC60Q172</accession>
<gene>
    <name evidence="1" type="ORF">HPB47_025612</name>
</gene>
<dbReference type="Proteomes" id="UP000805193">
    <property type="component" value="Unassembled WGS sequence"/>
</dbReference>
<proteinExistence type="predicted"/>
<evidence type="ECO:0000313" key="2">
    <source>
        <dbReference type="Proteomes" id="UP000805193"/>
    </source>
</evidence>
<organism evidence="1 2">
    <name type="scientific">Ixodes persulcatus</name>
    <name type="common">Taiga tick</name>
    <dbReference type="NCBI Taxonomy" id="34615"/>
    <lineage>
        <taxon>Eukaryota</taxon>
        <taxon>Metazoa</taxon>
        <taxon>Ecdysozoa</taxon>
        <taxon>Arthropoda</taxon>
        <taxon>Chelicerata</taxon>
        <taxon>Arachnida</taxon>
        <taxon>Acari</taxon>
        <taxon>Parasitiformes</taxon>
        <taxon>Ixodida</taxon>
        <taxon>Ixodoidea</taxon>
        <taxon>Ixodidae</taxon>
        <taxon>Ixodinae</taxon>
        <taxon>Ixodes</taxon>
    </lineage>
</organism>
<evidence type="ECO:0000313" key="1">
    <source>
        <dbReference type="EMBL" id="KAG0427330.1"/>
    </source>
</evidence>